<protein>
    <submittedName>
        <fullName evidence="1">Uncharacterized protein</fullName>
    </submittedName>
</protein>
<dbReference type="EMBL" id="JAWLIP010000003">
    <property type="protein sequence ID" value="MDV6226309.1"/>
    <property type="molecule type" value="Genomic_DNA"/>
</dbReference>
<dbReference type="RefSeq" id="WP_317560991.1">
    <property type="nucleotide sequence ID" value="NZ_JAWLIP010000003.1"/>
</dbReference>
<evidence type="ECO:0000313" key="1">
    <source>
        <dbReference type="EMBL" id="MDV6226309.1"/>
    </source>
</evidence>
<accession>A0ABU4AJ98</accession>
<proteinExistence type="predicted"/>
<gene>
    <name evidence="1" type="ORF">R2G56_08425</name>
</gene>
<dbReference type="Proteomes" id="UP001185659">
    <property type="component" value="Unassembled WGS sequence"/>
</dbReference>
<reference evidence="1 2" key="1">
    <citation type="submission" date="2023-10" db="EMBL/GenBank/DDBJ databases">
        <authorList>
            <person name="Venkata Ramana C."/>
            <person name="Sasikala C."/>
            <person name="Dhurka M."/>
        </authorList>
    </citation>
    <scope>NUCLEOTIDE SEQUENCE [LARGE SCALE GENOMIC DNA]</scope>
    <source>
        <strain evidence="1 2">KCTC 32151</strain>
    </source>
</reference>
<organism evidence="1 2">
    <name type="scientific">Nitratireductor aquimarinus</name>
    <dbReference type="NCBI Taxonomy" id="889300"/>
    <lineage>
        <taxon>Bacteria</taxon>
        <taxon>Pseudomonadati</taxon>
        <taxon>Pseudomonadota</taxon>
        <taxon>Alphaproteobacteria</taxon>
        <taxon>Hyphomicrobiales</taxon>
        <taxon>Phyllobacteriaceae</taxon>
        <taxon>Nitratireductor</taxon>
    </lineage>
</organism>
<keyword evidence="2" id="KW-1185">Reference proteome</keyword>
<comment type="caution">
    <text evidence="1">The sequence shown here is derived from an EMBL/GenBank/DDBJ whole genome shotgun (WGS) entry which is preliminary data.</text>
</comment>
<name>A0ABU4AJ98_9HYPH</name>
<evidence type="ECO:0000313" key="2">
    <source>
        <dbReference type="Proteomes" id="UP001185659"/>
    </source>
</evidence>
<sequence length="156" mass="17791">MTKFVDIEAGGYALVLDDAHFDPSKDISENLSGLASCGYDFTSNWDRDDPETMMPVLRVTKVMPKTFMAEGELRHGARREAYCGRRYRQDVVAFSNDQKELLALRDRLFEIGERADREIKARADKVVLPIVEQFRKQALTELHEALPGHFGEARDV</sequence>